<dbReference type="PANTHER" id="PTHR24305:SF234">
    <property type="entry name" value="CYTOCHROME P450"/>
    <property type="match status" value="1"/>
</dbReference>
<dbReference type="GO" id="GO:0020037">
    <property type="term" value="F:heme binding"/>
    <property type="evidence" value="ECO:0007669"/>
    <property type="project" value="InterPro"/>
</dbReference>
<dbReference type="InterPro" id="IPR050121">
    <property type="entry name" value="Cytochrome_P450_monoxygenase"/>
</dbReference>
<dbReference type="Proteomes" id="UP000186583">
    <property type="component" value="Unassembled WGS sequence"/>
</dbReference>
<dbReference type="InterPro" id="IPR017972">
    <property type="entry name" value="Cyt_P450_CS"/>
</dbReference>
<dbReference type="InterPro" id="IPR036396">
    <property type="entry name" value="Cyt_P450_sf"/>
</dbReference>
<evidence type="ECO:0000256" key="4">
    <source>
        <dbReference type="ARBA" id="ARBA00023004"/>
    </source>
</evidence>
<evidence type="ECO:0000256" key="1">
    <source>
        <dbReference type="ARBA" id="ARBA00001971"/>
    </source>
</evidence>
<name>A0A1Q8RS30_9PEZI</name>
<accession>A0A1Q8RS30</accession>
<evidence type="ECO:0000256" key="5">
    <source>
        <dbReference type="PIRSR" id="PIRSR602401-1"/>
    </source>
</evidence>
<keyword evidence="6" id="KW-0560">Oxidoreductase</keyword>
<dbReference type="PANTHER" id="PTHR24305">
    <property type="entry name" value="CYTOCHROME P450"/>
    <property type="match status" value="1"/>
</dbReference>
<keyword evidence="8" id="KW-1185">Reference proteome</keyword>
<dbReference type="PROSITE" id="PS00086">
    <property type="entry name" value="CYTOCHROME_P450"/>
    <property type="match status" value="1"/>
</dbReference>
<evidence type="ECO:0000256" key="6">
    <source>
        <dbReference type="RuleBase" id="RU000461"/>
    </source>
</evidence>
<sequence>MQFAFAQSAEMIDEHDDRFNSRFTDALTAAMHNAFHVYENPLVGYVGSIMPARILRMITPEMGNVFDLLEFGAQCVRQWDAQQGDQKNSHPVVFDRLTSLTEADKITEGIDILVAGSDTTASSAATAVMQILQHPEIETKLVNSLDAAIPSGAELPPLLELEKIEYLSTANKFSYKHACVKECLRFSLSVPGRLPRVVPSDSEPLIVDGLVVPPGTIVSMSAHTMHTSVSLWGPDARSFNPDRWLASNSKSLEQYLVSFSKGSRMCIGQNLATAEITIVLAYVFHKYKMNLPADFIPPRRVDVFTLEYEKPGIPVKVSVR</sequence>
<keyword evidence="6 7" id="KW-0503">Monooxygenase</keyword>
<dbReference type="STRING" id="708187.A0A1Q8RS30"/>
<dbReference type="EMBL" id="MPGH01000108">
    <property type="protein sequence ID" value="OLN86993.1"/>
    <property type="molecule type" value="Genomic_DNA"/>
</dbReference>
<dbReference type="InterPro" id="IPR002401">
    <property type="entry name" value="Cyt_P450_E_grp-I"/>
</dbReference>
<dbReference type="OrthoDB" id="3945418at2759"/>
<gene>
    <name evidence="7" type="ORF">CCHL11_04624</name>
</gene>
<dbReference type="GO" id="GO:0016705">
    <property type="term" value="F:oxidoreductase activity, acting on paired donors, with incorporation or reduction of molecular oxygen"/>
    <property type="evidence" value="ECO:0007669"/>
    <property type="project" value="InterPro"/>
</dbReference>
<dbReference type="PRINTS" id="PR00385">
    <property type="entry name" value="P450"/>
</dbReference>
<dbReference type="Pfam" id="PF00067">
    <property type="entry name" value="p450"/>
    <property type="match status" value="1"/>
</dbReference>
<dbReference type="Gene3D" id="1.10.630.10">
    <property type="entry name" value="Cytochrome P450"/>
    <property type="match status" value="1"/>
</dbReference>
<dbReference type="InterPro" id="IPR001128">
    <property type="entry name" value="Cyt_P450"/>
</dbReference>
<comment type="similarity">
    <text evidence="6">Belongs to the cytochrome P450 family.</text>
</comment>
<reference evidence="7 8" key="1">
    <citation type="submission" date="2016-11" db="EMBL/GenBank/DDBJ databases">
        <title>Draft Genome Assembly of Colletotrichum chlorophyti a pathogen of herbaceous plants.</title>
        <authorList>
            <person name="Gan P."/>
            <person name="Narusaka M."/>
            <person name="Tsushima A."/>
            <person name="Narusaka Y."/>
            <person name="Takano Y."/>
            <person name="Shirasu K."/>
        </authorList>
    </citation>
    <scope>NUCLEOTIDE SEQUENCE [LARGE SCALE GENOMIC DNA]</scope>
    <source>
        <strain evidence="7 8">NTL11</strain>
    </source>
</reference>
<dbReference type="GO" id="GO:0004497">
    <property type="term" value="F:monooxygenase activity"/>
    <property type="evidence" value="ECO:0007669"/>
    <property type="project" value="UniProtKB-KW"/>
</dbReference>
<evidence type="ECO:0000313" key="8">
    <source>
        <dbReference type="Proteomes" id="UP000186583"/>
    </source>
</evidence>
<proteinExistence type="inferred from homology"/>
<dbReference type="AlphaFoldDB" id="A0A1Q8RS30"/>
<dbReference type="SUPFAM" id="SSF48264">
    <property type="entry name" value="Cytochrome P450"/>
    <property type="match status" value="1"/>
</dbReference>
<evidence type="ECO:0000256" key="2">
    <source>
        <dbReference type="ARBA" id="ARBA00022617"/>
    </source>
</evidence>
<evidence type="ECO:0000256" key="3">
    <source>
        <dbReference type="ARBA" id="ARBA00022723"/>
    </source>
</evidence>
<dbReference type="PRINTS" id="PR00463">
    <property type="entry name" value="EP450I"/>
</dbReference>
<keyword evidence="3 5" id="KW-0479">Metal-binding</keyword>
<keyword evidence="2 5" id="KW-0349">Heme</keyword>
<comment type="cofactor">
    <cofactor evidence="1 5">
        <name>heme</name>
        <dbReference type="ChEBI" id="CHEBI:30413"/>
    </cofactor>
</comment>
<feature type="binding site" description="axial binding residue" evidence="5">
    <location>
        <position position="266"/>
    </location>
    <ligand>
        <name>heme</name>
        <dbReference type="ChEBI" id="CHEBI:30413"/>
    </ligand>
    <ligandPart>
        <name>Fe</name>
        <dbReference type="ChEBI" id="CHEBI:18248"/>
    </ligandPart>
</feature>
<keyword evidence="4 5" id="KW-0408">Iron</keyword>
<dbReference type="GO" id="GO:0005506">
    <property type="term" value="F:iron ion binding"/>
    <property type="evidence" value="ECO:0007669"/>
    <property type="project" value="InterPro"/>
</dbReference>
<comment type="caution">
    <text evidence="7">The sequence shown here is derived from an EMBL/GenBank/DDBJ whole genome shotgun (WGS) entry which is preliminary data.</text>
</comment>
<protein>
    <submittedName>
        <fullName evidence="7">Benzoate 4-monooxygenase 2</fullName>
    </submittedName>
</protein>
<organism evidence="7 8">
    <name type="scientific">Colletotrichum chlorophyti</name>
    <dbReference type="NCBI Taxonomy" id="708187"/>
    <lineage>
        <taxon>Eukaryota</taxon>
        <taxon>Fungi</taxon>
        <taxon>Dikarya</taxon>
        <taxon>Ascomycota</taxon>
        <taxon>Pezizomycotina</taxon>
        <taxon>Sordariomycetes</taxon>
        <taxon>Hypocreomycetidae</taxon>
        <taxon>Glomerellales</taxon>
        <taxon>Glomerellaceae</taxon>
        <taxon>Colletotrichum</taxon>
    </lineage>
</organism>
<evidence type="ECO:0000313" key="7">
    <source>
        <dbReference type="EMBL" id="OLN86993.1"/>
    </source>
</evidence>